<gene>
    <name evidence="3" type="ORF">EV682_109163</name>
    <name evidence="2" type="ORF">NCTC11159_01162</name>
</gene>
<keyword evidence="1" id="KW-0812">Transmembrane</keyword>
<accession>A0A377Q4E9</accession>
<reference evidence="3 5" key="2">
    <citation type="submission" date="2019-03" db="EMBL/GenBank/DDBJ databases">
        <title>Genomic Encyclopedia of Type Strains, Phase IV (KMG-IV): sequencing the most valuable type-strain genomes for metagenomic binning, comparative biology and taxonomic classification.</title>
        <authorList>
            <person name="Goeker M."/>
        </authorList>
    </citation>
    <scope>NUCLEOTIDE SEQUENCE [LARGE SCALE GENOMIC DNA]</scope>
    <source>
        <strain evidence="3 5">DSM 3764</strain>
    </source>
</reference>
<proteinExistence type="predicted"/>
<reference evidence="2 4" key="1">
    <citation type="submission" date="2018-06" db="EMBL/GenBank/DDBJ databases">
        <authorList>
            <consortium name="Pathogen Informatics"/>
            <person name="Doyle S."/>
        </authorList>
    </citation>
    <scope>NUCLEOTIDE SEQUENCE [LARGE SCALE GENOMIC DNA]</scope>
    <source>
        <strain evidence="2 4">NCTC11159</strain>
    </source>
</reference>
<organism evidence="2 4">
    <name type="scientific">Iodobacter fluviatilis</name>
    <dbReference type="NCBI Taxonomy" id="537"/>
    <lineage>
        <taxon>Bacteria</taxon>
        <taxon>Pseudomonadati</taxon>
        <taxon>Pseudomonadota</taxon>
        <taxon>Betaproteobacteria</taxon>
        <taxon>Neisseriales</taxon>
        <taxon>Chitinibacteraceae</taxon>
        <taxon>Iodobacter</taxon>
    </lineage>
</organism>
<dbReference type="Proteomes" id="UP000255108">
    <property type="component" value="Unassembled WGS sequence"/>
</dbReference>
<keyword evidence="5" id="KW-1185">Reference proteome</keyword>
<evidence type="ECO:0000313" key="3">
    <source>
        <dbReference type="EMBL" id="TCU84638.1"/>
    </source>
</evidence>
<evidence type="ECO:0000313" key="5">
    <source>
        <dbReference type="Proteomes" id="UP000295794"/>
    </source>
</evidence>
<dbReference type="AlphaFoldDB" id="A0A377Q4E9"/>
<evidence type="ECO:0000313" key="2">
    <source>
        <dbReference type="EMBL" id="STQ90104.1"/>
    </source>
</evidence>
<name>A0A377Q4E9_9NEIS</name>
<sequence>MIKKFIIRRFKISDSEFEEIKLLANIKDKNERTLALSAHEVKSKNFKLAYIFYSIFTRHKNLVVFGTLIILLQLYIFIKRVFL</sequence>
<feature type="transmembrane region" description="Helical" evidence="1">
    <location>
        <begin position="62"/>
        <end position="78"/>
    </location>
</feature>
<dbReference type="RefSeq" id="WP_115226482.1">
    <property type="nucleotide sequence ID" value="NZ_CAWOLO010000009.1"/>
</dbReference>
<keyword evidence="1" id="KW-1133">Transmembrane helix</keyword>
<evidence type="ECO:0000313" key="4">
    <source>
        <dbReference type="Proteomes" id="UP000255108"/>
    </source>
</evidence>
<dbReference type="EMBL" id="UGHR01000001">
    <property type="protein sequence ID" value="STQ90104.1"/>
    <property type="molecule type" value="Genomic_DNA"/>
</dbReference>
<evidence type="ECO:0000256" key="1">
    <source>
        <dbReference type="SAM" id="Phobius"/>
    </source>
</evidence>
<protein>
    <submittedName>
        <fullName evidence="2">Uncharacterized protein</fullName>
    </submittedName>
</protein>
<dbReference type="EMBL" id="SMBT01000009">
    <property type="protein sequence ID" value="TCU84638.1"/>
    <property type="molecule type" value="Genomic_DNA"/>
</dbReference>
<keyword evidence="1" id="KW-0472">Membrane</keyword>
<dbReference type="Proteomes" id="UP000295794">
    <property type="component" value="Unassembled WGS sequence"/>
</dbReference>